<dbReference type="PANTHER" id="PTHR39431:SF1">
    <property type="entry name" value="FRPA_C-RELATED PROTEIN"/>
    <property type="match status" value="1"/>
</dbReference>
<dbReference type="RefSeq" id="WP_149817893.1">
    <property type="nucleotide sequence ID" value="NZ_VUOA01000021.1"/>
</dbReference>
<evidence type="ECO:0000313" key="2">
    <source>
        <dbReference type="Proteomes" id="UP000323142"/>
    </source>
</evidence>
<name>A0A5B2VF19_9HYPH</name>
<dbReference type="SUPFAM" id="SSF51120">
    <property type="entry name" value="beta-Roll"/>
    <property type="match status" value="1"/>
</dbReference>
<dbReference type="EMBL" id="VUOA01000021">
    <property type="protein sequence ID" value="KAA2237040.1"/>
    <property type="molecule type" value="Genomic_DNA"/>
</dbReference>
<sequence length="207" mass="22045">MPASVWAGDGVLSAADARWREFRVWQDKNQNGITDKNELRTLDEWGITGIDLNPTPTKPGDPHASIITGTSTFTWADGRKGIAGDMVFSTAPSSAAAGGGTPVATPTNGPVYRLESTAADEILNGSNGRDTFVFREGFGHDVISVFQGGAGLVDVIEFDRKVIASVDAVMRAAHQEDRDVVIELDAGTITLRNLSLASLHADDFVFV</sequence>
<dbReference type="AlphaFoldDB" id="A0A5B2VF19"/>
<organism evidence="1 2">
    <name type="scientific">Salinarimonas soli</name>
    <dbReference type="NCBI Taxonomy" id="1638099"/>
    <lineage>
        <taxon>Bacteria</taxon>
        <taxon>Pseudomonadati</taxon>
        <taxon>Pseudomonadota</taxon>
        <taxon>Alphaproteobacteria</taxon>
        <taxon>Hyphomicrobiales</taxon>
        <taxon>Salinarimonadaceae</taxon>
        <taxon>Salinarimonas</taxon>
    </lineage>
</organism>
<gene>
    <name evidence="1" type="ORF">F0L46_12295</name>
</gene>
<dbReference type="Gene3D" id="2.150.10.10">
    <property type="entry name" value="Serralysin-like metalloprotease, C-terminal"/>
    <property type="match status" value="1"/>
</dbReference>
<accession>A0A5B2VF19</accession>
<dbReference type="InterPro" id="IPR011049">
    <property type="entry name" value="Serralysin-like_metalloprot_C"/>
</dbReference>
<dbReference type="PANTHER" id="PTHR39431">
    <property type="entry name" value="FRPA/C-RELATED PROTEIN"/>
    <property type="match status" value="1"/>
</dbReference>
<dbReference type="Proteomes" id="UP000323142">
    <property type="component" value="Unassembled WGS sequence"/>
</dbReference>
<evidence type="ECO:0000313" key="1">
    <source>
        <dbReference type="EMBL" id="KAA2237040.1"/>
    </source>
</evidence>
<keyword evidence="2" id="KW-1185">Reference proteome</keyword>
<protein>
    <recommendedName>
        <fullName evidence="3">Calcium-binding protein</fullName>
    </recommendedName>
</protein>
<reference evidence="1 2" key="1">
    <citation type="submission" date="2019-09" db="EMBL/GenBank/DDBJ databases">
        <title>Salinarimonas rosea gen. nov., sp. nov., a new member of the a-2 subgroup of the Proteobacteria.</title>
        <authorList>
            <person name="Liu J."/>
        </authorList>
    </citation>
    <scope>NUCLEOTIDE SEQUENCE [LARGE SCALE GENOMIC DNA]</scope>
    <source>
        <strain evidence="1 2">BN140002</strain>
    </source>
</reference>
<comment type="caution">
    <text evidence="1">The sequence shown here is derived from an EMBL/GenBank/DDBJ whole genome shotgun (WGS) entry which is preliminary data.</text>
</comment>
<evidence type="ECO:0008006" key="3">
    <source>
        <dbReference type="Google" id="ProtNLM"/>
    </source>
</evidence>
<reference evidence="1 2" key="2">
    <citation type="submission" date="2019-09" db="EMBL/GenBank/DDBJ databases">
        <authorList>
            <person name="Jin C."/>
        </authorList>
    </citation>
    <scope>NUCLEOTIDE SEQUENCE [LARGE SCALE GENOMIC DNA]</scope>
    <source>
        <strain evidence="1 2">BN140002</strain>
    </source>
</reference>
<dbReference type="OrthoDB" id="475207at2"/>
<proteinExistence type="predicted"/>